<sequence>MRAGRCRLSSWRRSLSPRSWPLPLVLERFHEALPKVEIRTRRIDTHGRAGL</sequence>
<keyword evidence="2" id="KW-1185">Reference proteome</keyword>
<dbReference type="EMBL" id="JARAVY010000005">
    <property type="protein sequence ID" value="MDX2909957.1"/>
    <property type="molecule type" value="Genomic_DNA"/>
</dbReference>
<protein>
    <submittedName>
        <fullName evidence="1">Uncharacterized protein</fullName>
    </submittedName>
</protein>
<dbReference type="RefSeq" id="WP_218781451.1">
    <property type="nucleotide sequence ID" value="NZ_JAGJBZ010000001.1"/>
</dbReference>
<accession>A0ABU4L2I2</accession>
<gene>
    <name evidence="1" type="ORF">PV517_14745</name>
</gene>
<evidence type="ECO:0000313" key="1">
    <source>
        <dbReference type="EMBL" id="MDX2909957.1"/>
    </source>
</evidence>
<reference evidence="1 2" key="1">
    <citation type="journal article" date="2023" name="Microb. Genom.">
        <title>Mesoterricola silvestris gen. nov., sp. nov., Mesoterricola sediminis sp. nov., Geothrix oryzae sp. nov., Geothrix edaphica sp. nov., Geothrix rubra sp. nov., and Geothrix limicola sp. nov., six novel members of Acidobacteriota isolated from soils.</title>
        <authorList>
            <person name="Weisberg A.J."/>
            <person name="Pearce E."/>
            <person name="Kramer C.G."/>
            <person name="Chang J.H."/>
            <person name="Clarke C.R."/>
        </authorList>
    </citation>
    <scope>NUCLEOTIDE SEQUENCE [LARGE SCALE GENOMIC DNA]</scope>
    <source>
        <strain evidence="1 2">NRRL_B-2795</strain>
    </source>
</reference>
<dbReference type="Proteomes" id="UP001271723">
    <property type="component" value="Unassembled WGS sequence"/>
</dbReference>
<organism evidence="1 2">
    <name type="scientific">Streptomyces griseiscabiei</name>
    <dbReference type="NCBI Taxonomy" id="2993540"/>
    <lineage>
        <taxon>Bacteria</taxon>
        <taxon>Bacillati</taxon>
        <taxon>Actinomycetota</taxon>
        <taxon>Actinomycetes</taxon>
        <taxon>Kitasatosporales</taxon>
        <taxon>Streptomycetaceae</taxon>
        <taxon>Streptomyces</taxon>
    </lineage>
</organism>
<evidence type="ECO:0000313" key="2">
    <source>
        <dbReference type="Proteomes" id="UP001271723"/>
    </source>
</evidence>
<proteinExistence type="predicted"/>
<name>A0ABU4L2I2_9ACTN</name>
<comment type="caution">
    <text evidence="1">The sequence shown here is derived from an EMBL/GenBank/DDBJ whole genome shotgun (WGS) entry which is preliminary data.</text>
</comment>